<evidence type="ECO:0000256" key="2">
    <source>
        <dbReference type="ARBA" id="ARBA00023125"/>
    </source>
</evidence>
<dbReference type="Proteomes" id="UP000715095">
    <property type="component" value="Unassembled WGS sequence"/>
</dbReference>
<evidence type="ECO:0000313" key="6">
    <source>
        <dbReference type="Proteomes" id="UP000715095"/>
    </source>
</evidence>
<name>A0ABS2DXB0_9BURK</name>
<sequence>LLQGPMHVNDLMKRVTVGQSLLSHHLKVLRDAGLVLAKRDGKAVLYRVAPAMADRTPGQSLDLKCCQVTFAPVTIGKRK</sequence>
<feature type="non-terminal residue" evidence="5">
    <location>
        <position position="1"/>
    </location>
</feature>
<dbReference type="PANTHER" id="PTHR33154">
    <property type="entry name" value="TRANSCRIPTIONAL REGULATOR, ARSR FAMILY"/>
    <property type="match status" value="1"/>
</dbReference>
<dbReference type="InterPro" id="IPR051081">
    <property type="entry name" value="HTH_MetalResp_TranReg"/>
</dbReference>
<dbReference type="PANTHER" id="PTHR33154:SF33">
    <property type="entry name" value="TRANSCRIPTIONAL REPRESSOR SDPR"/>
    <property type="match status" value="1"/>
</dbReference>
<evidence type="ECO:0000256" key="1">
    <source>
        <dbReference type="ARBA" id="ARBA00023015"/>
    </source>
</evidence>
<dbReference type="InterPro" id="IPR001845">
    <property type="entry name" value="HTH_ArsR_DNA-bd_dom"/>
</dbReference>
<dbReference type="PRINTS" id="PR00778">
    <property type="entry name" value="HTHARSR"/>
</dbReference>
<dbReference type="Gene3D" id="1.10.10.10">
    <property type="entry name" value="Winged helix-like DNA-binding domain superfamily/Winged helix DNA-binding domain"/>
    <property type="match status" value="1"/>
</dbReference>
<dbReference type="SUPFAM" id="SSF46785">
    <property type="entry name" value="Winged helix' DNA-binding domain"/>
    <property type="match status" value="1"/>
</dbReference>
<comment type="caution">
    <text evidence="5">The sequence shown here is derived from an EMBL/GenBank/DDBJ whole genome shotgun (WGS) entry which is preliminary data.</text>
</comment>
<evidence type="ECO:0000259" key="4">
    <source>
        <dbReference type="PROSITE" id="PS50987"/>
    </source>
</evidence>
<keyword evidence="2" id="KW-0238">DNA-binding</keyword>
<protein>
    <submittedName>
        <fullName evidence="5">Helix-turn-helix transcriptional regulator</fullName>
    </submittedName>
</protein>
<keyword evidence="3" id="KW-0804">Transcription</keyword>
<reference evidence="5 6" key="1">
    <citation type="journal article" date="2021" name="Sci. Rep.">
        <title>The distribution of antibiotic resistance genes in chicken gut microbiota commensals.</title>
        <authorList>
            <person name="Juricova H."/>
            <person name="Matiasovicova J."/>
            <person name="Kubasova T."/>
            <person name="Cejkova D."/>
            <person name="Rychlik I."/>
        </authorList>
    </citation>
    <scope>NUCLEOTIDE SEQUENCE [LARGE SCALE GENOMIC DNA]</scope>
    <source>
        <strain evidence="5 6">An829</strain>
    </source>
</reference>
<proteinExistence type="predicted"/>
<dbReference type="EMBL" id="JACJJC010000402">
    <property type="protein sequence ID" value="MBM6705368.1"/>
    <property type="molecule type" value="Genomic_DNA"/>
</dbReference>
<dbReference type="CDD" id="cd00090">
    <property type="entry name" value="HTH_ARSR"/>
    <property type="match status" value="1"/>
</dbReference>
<gene>
    <name evidence="5" type="ORF">H6A60_12935</name>
</gene>
<dbReference type="InterPro" id="IPR011991">
    <property type="entry name" value="ArsR-like_HTH"/>
</dbReference>
<dbReference type="InterPro" id="IPR036390">
    <property type="entry name" value="WH_DNA-bd_sf"/>
</dbReference>
<dbReference type="NCBIfam" id="NF033788">
    <property type="entry name" value="HTH_metalloreg"/>
    <property type="match status" value="1"/>
</dbReference>
<dbReference type="RefSeq" id="WP_205105297.1">
    <property type="nucleotide sequence ID" value="NZ_JACJJC010000402.1"/>
</dbReference>
<evidence type="ECO:0000256" key="3">
    <source>
        <dbReference type="ARBA" id="ARBA00023163"/>
    </source>
</evidence>
<dbReference type="Pfam" id="PF01022">
    <property type="entry name" value="HTH_5"/>
    <property type="match status" value="1"/>
</dbReference>
<dbReference type="PROSITE" id="PS50987">
    <property type="entry name" value="HTH_ARSR_2"/>
    <property type="match status" value="1"/>
</dbReference>
<evidence type="ECO:0000313" key="5">
    <source>
        <dbReference type="EMBL" id="MBM6705368.1"/>
    </source>
</evidence>
<keyword evidence="1" id="KW-0805">Transcription regulation</keyword>
<accession>A0ABS2DXB0</accession>
<organism evidence="5 6">
    <name type="scientific">Sutterella massiliensis</name>
    <dbReference type="NCBI Taxonomy" id="1816689"/>
    <lineage>
        <taxon>Bacteria</taxon>
        <taxon>Pseudomonadati</taxon>
        <taxon>Pseudomonadota</taxon>
        <taxon>Betaproteobacteria</taxon>
        <taxon>Burkholderiales</taxon>
        <taxon>Sutterellaceae</taxon>
        <taxon>Sutterella</taxon>
    </lineage>
</organism>
<dbReference type="InterPro" id="IPR036388">
    <property type="entry name" value="WH-like_DNA-bd_sf"/>
</dbReference>
<keyword evidence="6" id="KW-1185">Reference proteome</keyword>
<dbReference type="SMART" id="SM00418">
    <property type="entry name" value="HTH_ARSR"/>
    <property type="match status" value="1"/>
</dbReference>
<feature type="domain" description="HTH arsR-type" evidence="4">
    <location>
        <begin position="1"/>
        <end position="68"/>
    </location>
</feature>